<dbReference type="EMBL" id="VIWT01000001">
    <property type="protein sequence ID" value="TWF97339.1"/>
    <property type="molecule type" value="Genomic_DNA"/>
</dbReference>
<dbReference type="AlphaFoldDB" id="A0A561UDA5"/>
<evidence type="ECO:0000256" key="1">
    <source>
        <dbReference type="SAM" id="MobiDB-lite"/>
    </source>
</evidence>
<keyword evidence="3" id="KW-0732">Signal</keyword>
<dbReference type="RefSeq" id="WP_145903756.1">
    <property type="nucleotide sequence ID" value="NZ_BAAAMZ010000008.1"/>
</dbReference>
<feature type="transmembrane region" description="Helical" evidence="2">
    <location>
        <begin position="303"/>
        <end position="324"/>
    </location>
</feature>
<dbReference type="OrthoDB" id="3853778at2"/>
<dbReference type="Proteomes" id="UP000317940">
    <property type="component" value="Unassembled WGS sequence"/>
</dbReference>
<accession>A0A561UDA5</accession>
<protein>
    <recommendedName>
        <fullName evidence="6">LPXTG-motif cell wall-anchored protein</fullName>
    </recommendedName>
</protein>
<feature type="signal peptide" evidence="3">
    <location>
        <begin position="1"/>
        <end position="29"/>
    </location>
</feature>
<organism evidence="4 5">
    <name type="scientific">Kitasatospora viridis</name>
    <dbReference type="NCBI Taxonomy" id="281105"/>
    <lineage>
        <taxon>Bacteria</taxon>
        <taxon>Bacillati</taxon>
        <taxon>Actinomycetota</taxon>
        <taxon>Actinomycetes</taxon>
        <taxon>Kitasatosporales</taxon>
        <taxon>Streptomycetaceae</taxon>
        <taxon>Kitasatospora</taxon>
    </lineage>
</organism>
<evidence type="ECO:0000256" key="3">
    <source>
        <dbReference type="SAM" id="SignalP"/>
    </source>
</evidence>
<evidence type="ECO:0000313" key="5">
    <source>
        <dbReference type="Proteomes" id="UP000317940"/>
    </source>
</evidence>
<keyword evidence="5" id="KW-1185">Reference proteome</keyword>
<feature type="region of interest" description="Disordered" evidence="1">
    <location>
        <begin position="236"/>
        <end position="293"/>
    </location>
</feature>
<gene>
    <name evidence="4" type="ORF">FHX73_111119</name>
</gene>
<reference evidence="4 5" key="1">
    <citation type="submission" date="2019-06" db="EMBL/GenBank/DDBJ databases">
        <title>Sequencing the genomes of 1000 actinobacteria strains.</title>
        <authorList>
            <person name="Klenk H.-P."/>
        </authorList>
    </citation>
    <scope>NUCLEOTIDE SEQUENCE [LARGE SCALE GENOMIC DNA]</scope>
    <source>
        <strain evidence="4 5">DSM 44826</strain>
    </source>
</reference>
<feature type="chain" id="PRO_5021929880" description="LPXTG-motif cell wall-anchored protein" evidence="3">
    <location>
        <begin position="30"/>
        <end position="330"/>
    </location>
</feature>
<keyword evidence="2" id="KW-1133">Transmembrane helix</keyword>
<evidence type="ECO:0008006" key="6">
    <source>
        <dbReference type="Google" id="ProtNLM"/>
    </source>
</evidence>
<sequence>MSSPTVVRSAALLAAATALTVLPVLPAGAAEPGGAGSASATTAEVALRVGLLDHAAEIPVDVVLNKVQSPAEQHGSLLTADVQGVAQPGPVTLVRADVGSSTTHVDAGGAHAAVQLVNADLNTPGLLPDRTLIGLQALSAEADCPAGGQPTAEVTAPARLTVLGHSVTLSLYGTTHIPVPGIGTLDVQFSPRTVTSTTAAASALVIQLAVNPLNLNVAKVDGTITVASVSCAEPQGASASASAPSAPSTAPSAGPSAAQPVAAVSTPPGIPGAGGETTGTPSVTPTKHASAGGELAFTGSGPVVPLAGTGVALLLAGAATVVFARSRRRG</sequence>
<keyword evidence="2" id="KW-0812">Transmembrane</keyword>
<proteinExistence type="predicted"/>
<comment type="caution">
    <text evidence="4">The sequence shown here is derived from an EMBL/GenBank/DDBJ whole genome shotgun (WGS) entry which is preliminary data.</text>
</comment>
<feature type="compositionally biased region" description="Polar residues" evidence="1">
    <location>
        <begin position="278"/>
        <end position="287"/>
    </location>
</feature>
<name>A0A561UDA5_9ACTN</name>
<evidence type="ECO:0000256" key="2">
    <source>
        <dbReference type="SAM" id="Phobius"/>
    </source>
</evidence>
<feature type="compositionally biased region" description="Low complexity" evidence="1">
    <location>
        <begin position="236"/>
        <end position="267"/>
    </location>
</feature>
<evidence type="ECO:0000313" key="4">
    <source>
        <dbReference type="EMBL" id="TWF97339.1"/>
    </source>
</evidence>
<keyword evidence="2" id="KW-0472">Membrane</keyword>